<keyword evidence="2" id="KW-1003">Cell membrane</keyword>
<evidence type="ECO:0000256" key="1">
    <source>
        <dbReference type="ARBA" id="ARBA00004651"/>
    </source>
</evidence>
<dbReference type="Proteomes" id="UP000258016">
    <property type="component" value="Chromosome"/>
</dbReference>
<keyword evidence="5 6" id="KW-0472">Membrane</keyword>
<dbReference type="InterPro" id="IPR008457">
    <property type="entry name" value="Cu-R_CopD_dom"/>
</dbReference>
<evidence type="ECO:0000256" key="5">
    <source>
        <dbReference type="ARBA" id="ARBA00023136"/>
    </source>
</evidence>
<feature type="transmembrane region" description="Helical" evidence="6">
    <location>
        <begin position="158"/>
        <end position="176"/>
    </location>
</feature>
<comment type="subcellular location">
    <subcellularLocation>
        <location evidence="1">Cell membrane</location>
        <topology evidence="1">Multi-pass membrane protein</topology>
    </subcellularLocation>
</comment>
<sequence>MTDDWLFPALRFAQYAVMLGLFGSLAFRMVGLQGLTPFLRPATGRVTMLATLAAPCITVAVMLVGIARMMGQAVGDLDGATITAMVMTTDMGTAFLARTALAAAAAAVLALVRPARRSQIIAAWLYALALLTLAWNGHAAASEGWPGLAHRLNDATHLLAAALWIGAIGWFSRLVWTAHRDPARIRPAPLLDVLHRFAPLGLALVAVVALTGTINAHFIFGIENSLAVLQTSYGWLLVAKLALVALMLGCAARHARAAAQSAGASGREPAMSRAGLAQLRASLVAELLLAGGVLGLTAFAGLAAPMAG</sequence>
<keyword evidence="3 6" id="KW-0812">Transmembrane</keyword>
<organism evidence="8 9">
    <name type="scientific">Blastomonas fulva</name>
    <dbReference type="NCBI Taxonomy" id="1550728"/>
    <lineage>
        <taxon>Bacteria</taxon>
        <taxon>Pseudomonadati</taxon>
        <taxon>Pseudomonadota</taxon>
        <taxon>Alphaproteobacteria</taxon>
        <taxon>Sphingomonadales</taxon>
        <taxon>Sphingomonadaceae</taxon>
        <taxon>Blastomonas</taxon>
    </lineage>
</organism>
<feature type="transmembrane region" description="Helical" evidence="6">
    <location>
        <begin position="197"/>
        <end position="220"/>
    </location>
</feature>
<evidence type="ECO:0000256" key="2">
    <source>
        <dbReference type="ARBA" id="ARBA00022475"/>
    </source>
</evidence>
<feature type="transmembrane region" description="Helical" evidence="6">
    <location>
        <begin position="283"/>
        <end position="304"/>
    </location>
</feature>
<evidence type="ECO:0000256" key="3">
    <source>
        <dbReference type="ARBA" id="ARBA00022692"/>
    </source>
</evidence>
<dbReference type="GeneID" id="303484982"/>
<evidence type="ECO:0000256" key="4">
    <source>
        <dbReference type="ARBA" id="ARBA00022989"/>
    </source>
</evidence>
<reference evidence="8 9" key="1">
    <citation type="submission" date="2017-03" db="EMBL/GenBank/DDBJ databases">
        <title>Complete genome sequence of Blastomonas fulva degrading microcsystin LR.</title>
        <authorList>
            <person name="Lee H.-g."/>
            <person name="Jin L."/>
            <person name="oh H.-M."/>
        </authorList>
    </citation>
    <scope>NUCLEOTIDE SEQUENCE [LARGE SCALE GENOMIC DNA]</scope>
    <source>
        <strain evidence="8 9">T2</strain>
    </source>
</reference>
<feature type="transmembrane region" description="Helical" evidence="6">
    <location>
        <begin position="12"/>
        <end position="35"/>
    </location>
</feature>
<evidence type="ECO:0000259" key="7">
    <source>
        <dbReference type="Pfam" id="PF05425"/>
    </source>
</evidence>
<dbReference type="Pfam" id="PF05425">
    <property type="entry name" value="CopD"/>
    <property type="match status" value="1"/>
</dbReference>
<keyword evidence="9" id="KW-1185">Reference proteome</keyword>
<feature type="transmembrane region" description="Helical" evidence="6">
    <location>
        <begin position="91"/>
        <end position="112"/>
    </location>
</feature>
<evidence type="ECO:0000313" key="8">
    <source>
        <dbReference type="EMBL" id="ASR50952.1"/>
    </source>
</evidence>
<dbReference type="EMBL" id="CP020083">
    <property type="protein sequence ID" value="ASR50952.1"/>
    <property type="molecule type" value="Genomic_DNA"/>
</dbReference>
<feature type="transmembrane region" description="Helical" evidence="6">
    <location>
        <begin position="47"/>
        <end position="71"/>
    </location>
</feature>
<gene>
    <name evidence="8" type="ORF">B5J99_05250</name>
</gene>
<feature type="transmembrane region" description="Helical" evidence="6">
    <location>
        <begin position="232"/>
        <end position="252"/>
    </location>
</feature>
<evidence type="ECO:0000313" key="9">
    <source>
        <dbReference type="Proteomes" id="UP000258016"/>
    </source>
</evidence>
<keyword evidence="4 6" id="KW-1133">Transmembrane helix</keyword>
<name>A0ABM6M503_9SPHN</name>
<protein>
    <recommendedName>
        <fullName evidence="7">Copper resistance protein D domain-containing protein</fullName>
    </recommendedName>
</protein>
<dbReference type="RefSeq" id="WP_117351771.1">
    <property type="nucleotide sequence ID" value="NZ_CP020083.1"/>
</dbReference>
<feature type="transmembrane region" description="Helical" evidence="6">
    <location>
        <begin position="119"/>
        <end position="138"/>
    </location>
</feature>
<dbReference type="PANTHER" id="PTHR34820:SF4">
    <property type="entry name" value="INNER MEMBRANE PROTEIN YEBZ"/>
    <property type="match status" value="1"/>
</dbReference>
<dbReference type="PANTHER" id="PTHR34820">
    <property type="entry name" value="INNER MEMBRANE PROTEIN YEBZ"/>
    <property type="match status" value="1"/>
</dbReference>
<accession>A0ABM6M503</accession>
<dbReference type="InterPro" id="IPR032694">
    <property type="entry name" value="CopC/D"/>
</dbReference>
<feature type="domain" description="Copper resistance protein D" evidence="7">
    <location>
        <begin position="193"/>
        <end position="299"/>
    </location>
</feature>
<proteinExistence type="predicted"/>
<evidence type="ECO:0000256" key="6">
    <source>
        <dbReference type="SAM" id="Phobius"/>
    </source>
</evidence>